<evidence type="ECO:0000256" key="5">
    <source>
        <dbReference type="ARBA" id="ARBA00037066"/>
    </source>
</evidence>
<dbReference type="InterPro" id="IPR003593">
    <property type="entry name" value="AAA+_ATPase"/>
</dbReference>
<dbReference type="Gene3D" id="3.40.50.300">
    <property type="entry name" value="P-loop containing nucleotide triphosphate hydrolases"/>
    <property type="match status" value="1"/>
</dbReference>
<keyword evidence="1" id="KW-0813">Transport</keyword>
<evidence type="ECO:0000313" key="7">
    <source>
        <dbReference type="EMBL" id="OUS38961.1"/>
    </source>
</evidence>
<evidence type="ECO:0000256" key="4">
    <source>
        <dbReference type="ARBA" id="ARBA00022967"/>
    </source>
</evidence>
<dbReference type="GO" id="GO:0016887">
    <property type="term" value="F:ATP hydrolysis activity"/>
    <property type="evidence" value="ECO:0007669"/>
    <property type="project" value="InterPro"/>
</dbReference>
<protein>
    <recommendedName>
        <fullName evidence="6">ABC transporter domain-containing protein</fullName>
    </recommendedName>
</protein>
<dbReference type="InterPro" id="IPR027417">
    <property type="entry name" value="P-loop_NTPase"/>
</dbReference>
<dbReference type="PANTHER" id="PTHR42794">
    <property type="entry name" value="HEMIN IMPORT ATP-BINDING PROTEIN HMUV"/>
    <property type="match status" value="1"/>
</dbReference>
<proteinExistence type="predicted"/>
<dbReference type="Pfam" id="PF00005">
    <property type="entry name" value="ABC_tran"/>
    <property type="match status" value="1"/>
</dbReference>
<dbReference type="SMART" id="SM00382">
    <property type="entry name" value="AAA"/>
    <property type="match status" value="1"/>
</dbReference>
<organism evidence="7 8">
    <name type="scientific">Oleispira antarctica</name>
    <dbReference type="NCBI Taxonomy" id="188908"/>
    <lineage>
        <taxon>Bacteria</taxon>
        <taxon>Pseudomonadati</taxon>
        <taxon>Pseudomonadota</taxon>
        <taxon>Gammaproteobacteria</taxon>
        <taxon>Oceanospirillales</taxon>
        <taxon>Oceanospirillaceae</taxon>
        <taxon>Oleispira</taxon>
    </lineage>
</organism>
<reference evidence="8" key="1">
    <citation type="journal article" date="2017" name="Proc. Natl. Acad. Sci. U.S.A.">
        <title>Simulation of Deepwater Horizon oil plume reveals substrate specialization within a complex community of hydrocarbon degraders.</title>
        <authorList>
            <person name="Hu P."/>
            <person name="Dubinsky E.A."/>
            <person name="Probst A.J."/>
            <person name="Wang J."/>
            <person name="Sieber C.M.K."/>
            <person name="Tom L.M."/>
            <person name="Gardinali P."/>
            <person name="Banfield J.F."/>
            <person name="Atlas R.M."/>
            <person name="Andersen G.L."/>
        </authorList>
    </citation>
    <scope>NUCLEOTIDE SEQUENCE [LARGE SCALE GENOMIC DNA]</scope>
</reference>
<dbReference type="GO" id="GO:0005524">
    <property type="term" value="F:ATP binding"/>
    <property type="evidence" value="ECO:0007669"/>
    <property type="project" value="UniProtKB-KW"/>
</dbReference>
<keyword evidence="3" id="KW-0067">ATP-binding</keyword>
<dbReference type="PROSITE" id="PS50893">
    <property type="entry name" value="ABC_TRANSPORTER_2"/>
    <property type="match status" value="1"/>
</dbReference>
<dbReference type="EMBL" id="MABE01000590">
    <property type="protein sequence ID" value="OUS38961.1"/>
    <property type="molecule type" value="Genomic_DNA"/>
</dbReference>
<comment type="function">
    <text evidence="5">Part of the ABC transporter complex HmuTUV involved in hemin import. Responsible for energy coupling to the transport system.</text>
</comment>
<evidence type="ECO:0000259" key="6">
    <source>
        <dbReference type="PROSITE" id="PS50893"/>
    </source>
</evidence>
<feature type="domain" description="ABC transporter" evidence="6">
    <location>
        <begin position="3"/>
        <end position="242"/>
    </location>
</feature>
<evidence type="ECO:0000313" key="8">
    <source>
        <dbReference type="Proteomes" id="UP000227088"/>
    </source>
</evidence>
<gene>
    <name evidence="7" type="ORF">A9R00_10150</name>
</gene>
<accession>A0A1Y5HNS6</accession>
<name>A0A1Y5HNS6_OLEAN</name>
<keyword evidence="2" id="KW-0547">Nucleotide-binding</keyword>
<dbReference type="SUPFAM" id="SSF52540">
    <property type="entry name" value="P-loop containing nucleoside triphosphate hydrolases"/>
    <property type="match status" value="1"/>
</dbReference>
<dbReference type="InterPro" id="IPR003439">
    <property type="entry name" value="ABC_transporter-like_ATP-bd"/>
</dbReference>
<sequence>MVMSLEGISLKRNGKQVLANISGELSAGKIIALLGPNGAGKSTLIKAMARLLECQGEIQLQGRALDDFSSEKLAQHLAYLPQHSQLQFPLEVEEVLSLATLPFSLTRLQQRQQVKQVISDWGIESLADKDFRQLSGGEQQRCQIARTYLQLSNMKAEGRGCGLWLLDEPASSLDLEHQQQLQKICLQAAQEGHCVVIVLHDLNQAFNLADEVWLLDKGQIRAQGKTAEVMTEKMISEVFNVSARRIDDTGKSLFVFG</sequence>
<evidence type="ECO:0000256" key="2">
    <source>
        <dbReference type="ARBA" id="ARBA00022741"/>
    </source>
</evidence>
<evidence type="ECO:0000256" key="3">
    <source>
        <dbReference type="ARBA" id="ARBA00022840"/>
    </source>
</evidence>
<dbReference type="CDD" id="cd03214">
    <property type="entry name" value="ABC_Iron-Siderophores_B12_Hemin"/>
    <property type="match status" value="1"/>
</dbReference>
<dbReference type="Proteomes" id="UP000227088">
    <property type="component" value="Unassembled WGS sequence"/>
</dbReference>
<keyword evidence="4" id="KW-1278">Translocase</keyword>
<evidence type="ECO:0000256" key="1">
    <source>
        <dbReference type="ARBA" id="ARBA00022448"/>
    </source>
</evidence>
<dbReference type="PANTHER" id="PTHR42794:SF1">
    <property type="entry name" value="HEMIN IMPORT ATP-BINDING PROTEIN HMUV"/>
    <property type="match status" value="1"/>
</dbReference>
<comment type="caution">
    <text evidence="7">The sequence shown here is derived from an EMBL/GenBank/DDBJ whole genome shotgun (WGS) entry which is preliminary data.</text>
</comment>
<dbReference type="AlphaFoldDB" id="A0A1Y5HNS6"/>